<dbReference type="HOGENOM" id="CLU_3179163_0_0_11"/>
<name>U1Q3C1_9ACTO</name>
<organism evidence="2 3">
    <name type="scientific">Actinomyces johnsonii F0542</name>
    <dbReference type="NCBI Taxonomy" id="1321818"/>
    <lineage>
        <taxon>Bacteria</taxon>
        <taxon>Bacillati</taxon>
        <taxon>Actinomycetota</taxon>
        <taxon>Actinomycetes</taxon>
        <taxon>Actinomycetales</taxon>
        <taxon>Actinomycetaceae</taxon>
        <taxon>Actinomyces</taxon>
    </lineage>
</organism>
<dbReference type="Proteomes" id="UP000016536">
    <property type="component" value="Unassembled WGS sequence"/>
</dbReference>
<accession>U1Q3C1</accession>
<dbReference type="AlphaFoldDB" id="U1Q3C1"/>
<reference evidence="2 3" key="1">
    <citation type="submission" date="2013-08" db="EMBL/GenBank/DDBJ databases">
        <authorList>
            <person name="Weinstock G."/>
            <person name="Sodergren E."/>
            <person name="Wylie T."/>
            <person name="Fulton L."/>
            <person name="Fulton R."/>
            <person name="Fronick C."/>
            <person name="O'Laughlin M."/>
            <person name="Godfrey J."/>
            <person name="Miner T."/>
            <person name="Herter B."/>
            <person name="Appelbaum E."/>
            <person name="Cordes M."/>
            <person name="Lek S."/>
            <person name="Wollam A."/>
            <person name="Pepin K.H."/>
            <person name="Palsikar V.B."/>
            <person name="Mitreva M."/>
            <person name="Wilson R.K."/>
        </authorList>
    </citation>
    <scope>NUCLEOTIDE SEQUENCE [LARGE SCALE GENOMIC DNA]</scope>
    <source>
        <strain evidence="2 3">F0542</strain>
    </source>
</reference>
<dbReference type="EMBL" id="AWSE01000168">
    <property type="protein sequence ID" value="ERH22440.1"/>
    <property type="molecule type" value="Genomic_DNA"/>
</dbReference>
<keyword evidence="3" id="KW-1185">Reference proteome</keyword>
<protein>
    <submittedName>
        <fullName evidence="2">Uncharacterized protein</fullName>
    </submittedName>
</protein>
<gene>
    <name evidence="2" type="ORF">HMPREF1979_02542</name>
</gene>
<evidence type="ECO:0000256" key="1">
    <source>
        <dbReference type="SAM" id="Phobius"/>
    </source>
</evidence>
<evidence type="ECO:0000313" key="2">
    <source>
        <dbReference type="EMBL" id="ERH22440.1"/>
    </source>
</evidence>
<keyword evidence="1" id="KW-0812">Transmembrane</keyword>
<comment type="caution">
    <text evidence="2">The sequence shown here is derived from an EMBL/GenBank/DDBJ whole genome shotgun (WGS) entry which is preliminary data.</text>
</comment>
<keyword evidence="1" id="KW-0472">Membrane</keyword>
<evidence type="ECO:0000313" key="3">
    <source>
        <dbReference type="Proteomes" id="UP000016536"/>
    </source>
</evidence>
<feature type="transmembrane region" description="Helical" evidence="1">
    <location>
        <begin position="6"/>
        <end position="29"/>
    </location>
</feature>
<proteinExistence type="predicted"/>
<sequence length="46" mass="5011">MGRSLVFLPVWCSVPLVLHMGLAVMRWYIGPITLLGPNVSVSDGDL</sequence>
<keyword evidence="1" id="KW-1133">Transmembrane helix</keyword>